<name>A0ABY6V650_9ENTR</name>
<organism evidence="1 2">
    <name type="scientific">Klebsiella spallanzanii</name>
    <dbReference type="NCBI Taxonomy" id="2587528"/>
    <lineage>
        <taxon>Bacteria</taxon>
        <taxon>Pseudomonadati</taxon>
        <taxon>Pseudomonadota</taxon>
        <taxon>Gammaproteobacteria</taxon>
        <taxon>Enterobacterales</taxon>
        <taxon>Enterobacteriaceae</taxon>
        <taxon>Klebsiella/Raoultella group</taxon>
        <taxon>Klebsiella</taxon>
    </lineage>
</organism>
<proteinExistence type="predicted"/>
<evidence type="ECO:0008006" key="3">
    <source>
        <dbReference type="Google" id="ProtNLM"/>
    </source>
</evidence>
<accession>A0ABY6V650</accession>
<protein>
    <recommendedName>
        <fullName evidence="3">DUF3987 domain-containing protein</fullName>
    </recommendedName>
</protein>
<gene>
    <name evidence="1" type="ORF">SB6411_04255</name>
</gene>
<dbReference type="Proteomes" id="UP000317652">
    <property type="component" value="Unassembled WGS sequence"/>
</dbReference>
<sequence>MNSVYSIIKELSDANKKNNINSDFPSYEFPPLMRDLIEVLHDDSQIPTEIIGNTVLAAASMACQPLVNVALPHSIQPETCCLYLLTIAESGEGKTTINKQIMEPFHTFMSELNKDYVDRVAEYKVDLELWRLRKKVLERNVKSSYVNPDDEERESVEDMENAFILHLRNEPQKPERLTILYEDTTLKAFTDGVAVCSHAGIVSDEAIIFFRGYASNQFGIFNKGWEEGEHVQKRADGTFTFIKPCITFSLMAQPKVVNHYFEKDGGLAKDVGFLPRFLFASAKSTIGSRTDNINFSRSRQCLENFHGRIRVLLSQQKESILRNTYEKKTLILSDRALEIRNQLKNEIEGKMVEGKELYHIRDIASKSSANAARMAAIFHYFSNDSSSELGADYMASACNIMRWYLEQARKIFYTLSEDYQFEKDAKEIYVWVRNLFADNKFVPLKFEYFRRKAPNRLRNTSKLKELFDQMVSQNYIVYGYNRPAGAMYVLPRINKSIVSQSVNNFYANESNVVRAQQVFLLDTGIFVPAKPEPGEGDSLLNAPFTIFHTSKHIQGKESYIDFSGL</sequence>
<dbReference type="Pfam" id="PF13148">
    <property type="entry name" value="DUF3987"/>
    <property type="match status" value="1"/>
</dbReference>
<dbReference type="EMBL" id="CABGGS010000002">
    <property type="protein sequence ID" value="VUS26486.1"/>
    <property type="molecule type" value="Genomic_DNA"/>
</dbReference>
<reference evidence="1 2" key="1">
    <citation type="submission" date="2019-07" db="EMBL/GenBank/DDBJ databases">
        <authorList>
            <person name="Brisse S."/>
            <person name="Rodrigues C."/>
            <person name="Thorpe H."/>
        </authorList>
    </citation>
    <scope>NUCLEOTIDE SEQUENCE [LARGE SCALE GENOMIC DNA]</scope>
    <source>
        <strain evidence="1">SB6411</strain>
    </source>
</reference>
<dbReference type="InterPro" id="IPR025048">
    <property type="entry name" value="DUF3987"/>
</dbReference>
<evidence type="ECO:0000313" key="2">
    <source>
        <dbReference type="Proteomes" id="UP000317652"/>
    </source>
</evidence>
<keyword evidence="2" id="KW-1185">Reference proteome</keyword>
<evidence type="ECO:0000313" key="1">
    <source>
        <dbReference type="EMBL" id="VUS26486.1"/>
    </source>
</evidence>
<comment type="caution">
    <text evidence="1">The sequence shown here is derived from an EMBL/GenBank/DDBJ whole genome shotgun (WGS) entry which is preliminary data.</text>
</comment>